<accession>A0A820Q2X9</accession>
<name>A0A820Q2X9_9BILA</name>
<evidence type="ECO:0000313" key="1">
    <source>
        <dbReference type="EMBL" id="CAF4412660.1"/>
    </source>
</evidence>
<dbReference type="SUPFAM" id="SSF63829">
    <property type="entry name" value="Calcium-dependent phosphotriesterase"/>
    <property type="match status" value="1"/>
</dbReference>
<dbReference type="EMBL" id="CAJOBB010026005">
    <property type="protein sequence ID" value="CAF4412660.1"/>
    <property type="molecule type" value="Genomic_DNA"/>
</dbReference>
<dbReference type="AlphaFoldDB" id="A0A820Q2X9"/>
<comment type="caution">
    <text evidence="1">The sequence shown here is derived from an EMBL/GenBank/DDBJ whole genome shotgun (WGS) entry which is preliminary data.</text>
</comment>
<proteinExistence type="predicted"/>
<dbReference type="Gene3D" id="2.120.10.30">
    <property type="entry name" value="TolB, C-terminal domain"/>
    <property type="match status" value="1"/>
</dbReference>
<dbReference type="Proteomes" id="UP000663868">
    <property type="component" value="Unassembled WGS sequence"/>
</dbReference>
<feature type="non-terminal residue" evidence="1">
    <location>
        <position position="112"/>
    </location>
</feature>
<organism evidence="1 2">
    <name type="scientific">Adineta steineri</name>
    <dbReference type="NCBI Taxonomy" id="433720"/>
    <lineage>
        <taxon>Eukaryota</taxon>
        <taxon>Metazoa</taxon>
        <taxon>Spiralia</taxon>
        <taxon>Gnathifera</taxon>
        <taxon>Rotifera</taxon>
        <taxon>Eurotatoria</taxon>
        <taxon>Bdelloidea</taxon>
        <taxon>Adinetida</taxon>
        <taxon>Adinetidae</taxon>
        <taxon>Adineta</taxon>
    </lineage>
</organism>
<evidence type="ECO:0000313" key="2">
    <source>
        <dbReference type="Proteomes" id="UP000663868"/>
    </source>
</evidence>
<dbReference type="InterPro" id="IPR011042">
    <property type="entry name" value="6-blade_b-propeller_TolB-like"/>
</dbReference>
<gene>
    <name evidence="1" type="ORF">KXQ929_LOCUS51690</name>
</gene>
<protein>
    <submittedName>
        <fullName evidence="1">Uncharacterized protein</fullName>
    </submittedName>
</protein>
<sequence>MYVLDTNNHRVQKFINGAKQAITIAGVTESCGCSLKQLCFPRGFAFDPTDTFMYIADRSCHRVIRFLTNSTSGTNGLLVAGTGIVTSDNTNKALNGPYSIRYLSSINNDLLI</sequence>
<reference evidence="1" key="1">
    <citation type="submission" date="2021-02" db="EMBL/GenBank/DDBJ databases">
        <authorList>
            <person name="Nowell W R."/>
        </authorList>
    </citation>
    <scope>NUCLEOTIDE SEQUENCE</scope>
</reference>